<name>A0A1T5CVB3_9SPHI</name>
<proteinExistence type="predicted"/>
<reference evidence="5" key="1">
    <citation type="submission" date="2017-02" db="EMBL/GenBank/DDBJ databases">
        <authorList>
            <person name="Varghese N."/>
            <person name="Submissions S."/>
        </authorList>
    </citation>
    <scope>NUCLEOTIDE SEQUENCE [LARGE SCALE GENOMIC DNA]</scope>
    <source>
        <strain evidence="5">DSM 22385</strain>
    </source>
</reference>
<dbReference type="PANTHER" id="PTHR44591">
    <property type="entry name" value="STRESS RESPONSE REGULATOR PROTEIN 1"/>
    <property type="match status" value="1"/>
</dbReference>
<dbReference type="EMBL" id="FUYR01000002">
    <property type="protein sequence ID" value="SKB63389.1"/>
    <property type="molecule type" value="Genomic_DNA"/>
</dbReference>
<organism evidence="4 5">
    <name type="scientific">Daejeonella lutea</name>
    <dbReference type="NCBI Taxonomy" id="572036"/>
    <lineage>
        <taxon>Bacteria</taxon>
        <taxon>Pseudomonadati</taxon>
        <taxon>Bacteroidota</taxon>
        <taxon>Sphingobacteriia</taxon>
        <taxon>Sphingobacteriales</taxon>
        <taxon>Sphingobacteriaceae</taxon>
        <taxon>Daejeonella</taxon>
    </lineage>
</organism>
<feature type="modified residue" description="4-aspartylphosphate" evidence="2">
    <location>
        <position position="53"/>
    </location>
</feature>
<dbReference type="RefSeq" id="WP_079702467.1">
    <property type="nucleotide sequence ID" value="NZ_FUYR01000002.1"/>
</dbReference>
<accession>A0A1T5CVB3</accession>
<dbReference type="Proteomes" id="UP000189981">
    <property type="component" value="Unassembled WGS sequence"/>
</dbReference>
<dbReference type="Pfam" id="PF00072">
    <property type="entry name" value="Response_reg"/>
    <property type="match status" value="1"/>
</dbReference>
<sequence>MDKKILICDDDEDILSICTYILEENGWNVHTRNHCKNIVETVEEIMPDIILMDNWIPDMGGIKATQAIKSTPSLSKIPIIYFSANNDVKALARVAGADNFLAKPFDIEELEKIVASVLNK</sequence>
<dbReference type="OrthoDB" id="9789181at2"/>
<dbReference type="PANTHER" id="PTHR44591:SF3">
    <property type="entry name" value="RESPONSE REGULATORY DOMAIN-CONTAINING PROTEIN"/>
    <property type="match status" value="1"/>
</dbReference>
<evidence type="ECO:0000313" key="4">
    <source>
        <dbReference type="EMBL" id="SKB63389.1"/>
    </source>
</evidence>
<protein>
    <submittedName>
        <fullName evidence="4">Response regulator receiver domain-containing protein</fullName>
    </submittedName>
</protein>
<dbReference type="InterPro" id="IPR001789">
    <property type="entry name" value="Sig_transdc_resp-reg_receiver"/>
</dbReference>
<gene>
    <name evidence="4" type="ORF">SAMN05661099_1917</name>
</gene>
<dbReference type="AlphaFoldDB" id="A0A1T5CVB3"/>
<feature type="domain" description="Response regulatory" evidence="3">
    <location>
        <begin position="4"/>
        <end position="118"/>
    </location>
</feature>
<keyword evidence="5" id="KW-1185">Reference proteome</keyword>
<dbReference type="GO" id="GO:0000160">
    <property type="term" value="P:phosphorelay signal transduction system"/>
    <property type="evidence" value="ECO:0007669"/>
    <property type="project" value="InterPro"/>
</dbReference>
<dbReference type="InterPro" id="IPR050595">
    <property type="entry name" value="Bact_response_regulator"/>
</dbReference>
<dbReference type="SMART" id="SM00448">
    <property type="entry name" value="REC"/>
    <property type="match status" value="1"/>
</dbReference>
<dbReference type="InterPro" id="IPR011006">
    <property type="entry name" value="CheY-like_superfamily"/>
</dbReference>
<dbReference type="PROSITE" id="PS50110">
    <property type="entry name" value="RESPONSE_REGULATORY"/>
    <property type="match status" value="1"/>
</dbReference>
<evidence type="ECO:0000256" key="2">
    <source>
        <dbReference type="PROSITE-ProRule" id="PRU00169"/>
    </source>
</evidence>
<evidence type="ECO:0000313" key="5">
    <source>
        <dbReference type="Proteomes" id="UP000189981"/>
    </source>
</evidence>
<evidence type="ECO:0000259" key="3">
    <source>
        <dbReference type="PROSITE" id="PS50110"/>
    </source>
</evidence>
<dbReference type="STRING" id="572036.SAMN05661099_1917"/>
<dbReference type="SUPFAM" id="SSF52172">
    <property type="entry name" value="CheY-like"/>
    <property type="match status" value="1"/>
</dbReference>
<evidence type="ECO:0000256" key="1">
    <source>
        <dbReference type="ARBA" id="ARBA00022553"/>
    </source>
</evidence>
<keyword evidence="1 2" id="KW-0597">Phosphoprotein</keyword>
<dbReference type="Gene3D" id="3.40.50.2300">
    <property type="match status" value="1"/>
</dbReference>
<dbReference type="CDD" id="cd17546">
    <property type="entry name" value="REC_hyHK_CKI1_RcsC-like"/>
    <property type="match status" value="1"/>
</dbReference>